<dbReference type="GO" id="GO:0016740">
    <property type="term" value="F:transferase activity"/>
    <property type="evidence" value="ECO:0007669"/>
    <property type="project" value="UniProtKB-KW"/>
</dbReference>
<evidence type="ECO:0000313" key="8">
    <source>
        <dbReference type="Proteomes" id="UP000646877"/>
    </source>
</evidence>
<evidence type="ECO:0000313" key="9">
    <source>
        <dbReference type="Proteomes" id="UP001304419"/>
    </source>
</evidence>
<dbReference type="PANTHER" id="PTHR48094">
    <property type="entry name" value="PROTEIN/NUCLEIC ACID DEGLYCASE DJ-1-RELATED"/>
    <property type="match status" value="1"/>
</dbReference>
<sequence length="287" mass="31071">MKKGIVNTLGWVSSLLGAALALSAHASEGEVLVLLSSETSMELASGETIETGYYLNEFGIPAKALVDAGYKLVLATPKGNAPAVDQKSVTVDYFGGDETKLQSIKKFIANLPDINDTASFSEILAAGLDEFDAVFIPGGHAPLIDLANNPQVGEILRHFNRENKPTAAICHGPITLLSAQSEPKAYYKSLTTQSPVRAKNWIYDGYQMTIFSNPEEQVFESTLNGEKLKFYPAAAMSQAGGEMQFANAWQPKVVVDRELITGQNPFSDTLLAEKLLEMLAKEPNIKQ</sequence>
<dbReference type="GO" id="GO:0005737">
    <property type="term" value="C:cytoplasm"/>
    <property type="evidence" value="ECO:0007669"/>
    <property type="project" value="TreeGrafter"/>
</dbReference>
<reference evidence="6" key="1">
    <citation type="submission" date="2019-10" db="EMBL/GenBank/DDBJ databases">
        <authorList>
            <person name="Paulsen S."/>
        </authorList>
    </citation>
    <scope>NUCLEOTIDE SEQUENCE</scope>
    <source>
        <strain evidence="6">LMG 19692</strain>
    </source>
</reference>
<keyword evidence="4" id="KW-0732">Signal</keyword>
<dbReference type="CDD" id="cd03141">
    <property type="entry name" value="GATase1_Hsp31_like"/>
    <property type="match status" value="1"/>
</dbReference>
<name>A0A8I2H662_9GAMM</name>
<keyword evidence="6" id="KW-0315">Glutamine amidotransferase</keyword>
<keyword evidence="1" id="KW-0346">Stress response</keyword>
<proteinExistence type="inferred from homology"/>
<dbReference type="PANTHER" id="PTHR48094:SF11">
    <property type="entry name" value="GLUTATHIONE-INDEPENDENT GLYOXALASE HSP31-RELATED"/>
    <property type="match status" value="1"/>
</dbReference>
<reference evidence="7 9" key="2">
    <citation type="submission" date="2023-10" db="EMBL/GenBank/DDBJ databases">
        <title>To unveil natural product biosynthetic capacity in Pseudoalteromonas.</title>
        <authorList>
            <person name="Wang J."/>
        </authorList>
    </citation>
    <scope>NUCLEOTIDE SEQUENCE [LARGE SCALE GENOMIC DNA]</scope>
    <source>
        <strain evidence="7 9">DSM 15914</strain>
    </source>
</reference>
<dbReference type="Gene3D" id="3.40.50.880">
    <property type="match status" value="1"/>
</dbReference>
<feature type="domain" description="DJ-1/PfpI" evidence="5">
    <location>
        <begin position="55"/>
        <end position="277"/>
    </location>
</feature>
<organism evidence="6 8">
    <name type="scientific">Pseudoalteromonas maricaloris</name>
    <dbReference type="NCBI Taxonomy" id="184924"/>
    <lineage>
        <taxon>Bacteria</taxon>
        <taxon>Pseudomonadati</taxon>
        <taxon>Pseudomonadota</taxon>
        <taxon>Gammaproteobacteria</taxon>
        <taxon>Alteromonadales</taxon>
        <taxon>Pseudoalteromonadaceae</taxon>
        <taxon>Pseudoalteromonas</taxon>
    </lineage>
</organism>
<dbReference type="InterPro" id="IPR050325">
    <property type="entry name" value="Prot/Nucl_acid_deglycase"/>
</dbReference>
<dbReference type="InterPro" id="IPR002818">
    <property type="entry name" value="DJ-1/PfpI"/>
</dbReference>
<dbReference type="RefSeq" id="WP_193521650.1">
    <property type="nucleotide sequence ID" value="NZ_CBCSDF010000004.1"/>
</dbReference>
<evidence type="ECO:0000256" key="4">
    <source>
        <dbReference type="SAM" id="SignalP"/>
    </source>
</evidence>
<dbReference type="InterPro" id="IPR029062">
    <property type="entry name" value="Class_I_gatase-like"/>
</dbReference>
<dbReference type="Pfam" id="PF01965">
    <property type="entry name" value="DJ-1_PfpI"/>
    <property type="match status" value="1"/>
</dbReference>
<evidence type="ECO:0000259" key="5">
    <source>
        <dbReference type="Pfam" id="PF01965"/>
    </source>
</evidence>
<keyword evidence="2" id="KW-0456">Lyase</keyword>
<dbReference type="EMBL" id="CP137579">
    <property type="protein sequence ID" value="WOX30849.1"/>
    <property type="molecule type" value="Genomic_DNA"/>
</dbReference>
<dbReference type="AlphaFoldDB" id="A0A8I2H662"/>
<dbReference type="GO" id="GO:0019243">
    <property type="term" value="P:methylglyoxal catabolic process to D-lactate via S-lactoyl-glutathione"/>
    <property type="evidence" value="ECO:0007669"/>
    <property type="project" value="TreeGrafter"/>
</dbReference>
<gene>
    <name evidence="6" type="ORF">F9Y85_06180</name>
    <name evidence="7" type="ORF">R5H13_23505</name>
</gene>
<keyword evidence="6" id="KW-0808">Transferase</keyword>
<accession>A0A8I2H662</accession>
<dbReference type="GO" id="GO:0019172">
    <property type="term" value="F:glyoxalase III activity"/>
    <property type="evidence" value="ECO:0007669"/>
    <property type="project" value="TreeGrafter"/>
</dbReference>
<feature type="chain" id="PRO_5034486753" evidence="4">
    <location>
        <begin position="27"/>
        <end position="287"/>
    </location>
</feature>
<evidence type="ECO:0000313" key="7">
    <source>
        <dbReference type="EMBL" id="WOX30849.1"/>
    </source>
</evidence>
<feature type="signal peptide" evidence="4">
    <location>
        <begin position="1"/>
        <end position="26"/>
    </location>
</feature>
<evidence type="ECO:0000256" key="2">
    <source>
        <dbReference type="ARBA" id="ARBA00023239"/>
    </source>
</evidence>
<evidence type="ECO:0000256" key="3">
    <source>
        <dbReference type="ARBA" id="ARBA00038493"/>
    </source>
</evidence>
<dbReference type="Proteomes" id="UP000646877">
    <property type="component" value="Unassembled WGS sequence"/>
</dbReference>
<evidence type="ECO:0000313" key="6">
    <source>
        <dbReference type="EMBL" id="NLR20911.1"/>
    </source>
</evidence>
<protein>
    <submittedName>
        <fullName evidence="6">Type 1 glutamine amidotransferase domain-containing protein</fullName>
    </submittedName>
</protein>
<dbReference type="SUPFAM" id="SSF52317">
    <property type="entry name" value="Class I glutamine amidotransferase-like"/>
    <property type="match status" value="1"/>
</dbReference>
<comment type="similarity">
    <text evidence="3">Belongs to the peptidase C56 family. HSP31-like subfamily.</text>
</comment>
<keyword evidence="9" id="KW-1185">Reference proteome</keyword>
<dbReference type="EMBL" id="WEIA01000003">
    <property type="protein sequence ID" value="NLR20911.1"/>
    <property type="molecule type" value="Genomic_DNA"/>
</dbReference>
<dbReference type="Proteomes" id="UP001304419">
    <property type="component" value="Chromosome 2"/>
</dbReference>
<evidence type="ECO:0000256" key="1">
    <source>
        <dbReference type="ARBA" id="ARBA00023016"/>
    </source>
</evidence>